<name>A0AAN8TK21_SOLBU</name>
<feature type="region of interest" description="Disordered" evidence="1">
    <location>
        <begin position="1"/>
        <end position="36"/>
    </location>
</feature>
<feature type="compositionally biased region" description="Polar residues" evidence="1">
    <location>
        <begin position="12"/>
        <end position="21"/>
    </location>
</feature>
<dbReference type="AlphaFoldDB" id="A0AAN8TK21"/>
<gene>
    <name evidence="2" type="ORF">RDI58_015187</name>
</gene>
<dbReference type="EMBL" id="JBANQN010000006">
    <property type="protein sequence ID" value="KAK6786662.1"/>
    <property type="molecule type" value="Genomic_DNA"/>
</dbReference>
<comment type="caution">
    <text evidence="2">The sequence shown here is derived from an EMBL/GenBank/DDBJ whole genome shotgun (WGS) entry which is preliminary data.</text>
</comment>
<proteinExistence type="predicted"/>
<keyword evidence="3" id="KW-1185">Reference proteome</keyword>
<evidence type="ECO:0000313" key="3">
    <source>
        <dbReference type="Proteomes" id="UP001371456"/>
    </source>
</evidence>
<feature type="compositionally biased region" description="Basic and acidic residues" evidence="1">
    <location>
        <begin position="1"/>
        <end position="11"/>
    </location>
</feature>
<reference evidence="2 3" key="1">
    <citation type="submission" date="2024-02" db="EMBL/GenBank/DDBJ databases">
        <title>de novo genome assembly of Solanum bulbocastanum strain 11H21.</title>
        <authorList>
            <person name="Hosaka A.J."/>
        </authorList>
    </citation>
    <scope>NUCLEOTIDE SEQUENCE [LARGE SCALE GENOMIC DNA]</scope>
    <source>
        <tissue evidence="2">Young leaves</tissue>
    </source>
</reference>
<accession>A0AAN8TK21</accession>
<sequence>MARKSMTRERGQQIQIATQKSDMGKQGIPQTENAKNTKNVNVLQGITPLELDSSSMENMPMGFE</sequence>
<protein>
    <submittedName>
        <fullName evidence="2">Uncharacterized protein</fullName>
    </submittedName>
</protein>
<dbReference type="Proteomes" id="UP001371456">
    <property type="component" value="Unassembled WGS sequence"/>
</dbReference>
<evidence type="ECO:0000313" key="2">
    <source>
        <dbReference type="EMBL" id="KAK6786662.1"/>
    </source>
</evidence>
<evidence type="ECO:0000256" key="1">
    <source>
        <dbReference type="SAM" id="MobiDB-lite"/>
    </source>
</evidence>
<organism evidence="2 3">
    <name type="scientific">Solanum bulbocastanum</name>
    <name type="common">Wild potato</name>
    <dbReference type="NCBI Taxonomy" id="147425"/>
    <lineage>
        <taxon>Eukaryota</taxon>
        <taxon>Viridiplantae</taxon>
        <taxon>Streptophyta</taxon>
        <taxon>Embryophyta</taxon>
        <taxon>Tracheophyta</taxon>
        <taxon>Spermatophyta</taxon>
        <taxon>Magnoliopsida</taxon>
        <taxon>eudicotyledons</taxon>
        <taxon>Gunneridae</taxon>
        <taxon>Pentapetalae</taxon>
        <taxon>asterids</taxon>
        <taxon>lamiids</taxon>
        <taxon>Solanales</taxon>
        <taxon>Solanaceae</taxon>
        <taxon>Solanoideae</taxon>
        <taxon>Solaneae</taxon>
        <taxon>Solanum</taxon>
    </lineage>
</organism>